<evidence type="ECO:0000313" key="2">
    <source>
        <dbReference type="EMBL" id="PAV69370.1"/>
    </source>
</evidence>
<dbReference type="EMBL" id="LIAE01009533">
    <property type="protein sequence ID" value="PAV69370.1"/>
    <property type="molecule type" value="Genomic_DNA"/>
</dbReference>
<keyword evidence="1" id="KW-0732">Signal</keyword>
<organism evidence="2 3">
    <name type="scientific">Diploscapter pachys</name>
    <dbReference type="NCBI Taxonomy" id="2018661"/>
    <lineage>
        <taxon>Eukaryota</taxon>
        <taxon>Metazoa</taxon>
        <taxon>Ecdysozoa</taxon>
        <taxon>Nematoda</taxon>
        <taxon>Chromadorea</taxon>
        <taxon>Rhabditida</taxon>
        <taxon>Rhabditina</taxon>
        <taxon>Rhabditomorpha</taxon>
        <taxon>Rhabditoidea</taxon>
        <taxon>Rhabditidae</taxon>
        <taxon>Diploscapter</taxon>
    </lineage>
</organism>
<proteinExistence type="predicted"/>
<keyword evidence="3" id="KW-1185">Reference proteome</keyword>
<evidence type="ECO:0008006" key="4">
    <source>
        <dbReference type="Google" id="ProtNLM"/>
    </source>
</evidence>
<name>A0A2A2K639_9BILA</name>
<evidence type="ECO:0000313" key="3">
    <source>
        <dbReference type="Proteomes" id="UP000218231"/>
    </source>
</evidence>
<feature type="signal peptide" evidence="1">
    <location>
        <begin position="1"/>
        <end position="27"/>
    </location>
</feature>
<dbReference type="AlphaFoldDB" id="A0A2A2K639"/>
<protein>
    <recommendedName>
        <fullName evidence="4">Secreted protein</fullName>
    </recommendedName>
</protein>
<sequence length="238" mass="25964">MPAPPANLLFVLGNISAACMPVVGVDATYPDNLPRDFHGNRFLLTTDHLTRQPDQPLITGYLDVQSVKVAAESSHHTFAAFHLNERFLGDSAPQQACAHHRAEGGVFQALGVGAQLQGPVHQTGIDPQLIVDPLDTFGGQSHLLGQRLLHRILNIPGESRLLAIDFHLYRKRVEHGIEGQGCLQRPFQTSILHGVGLGRRDHRQGTGSKYNHSRVGGHKRISLRIAQPIKLATVVPAI</sequence>
<accession>A0A2A2K639</accession>
<feature type="chain" id="PRO_5012923301" description="Secreted protein" evidence="1">
    <location>
        <begin position="28"/>
        <end position="238"/>
    </location>
</feature>
<evidence type="ECO:0000256" key="1">
    <source>
        <dbReference type="SAM" id="SignalP"/>
    </source>
</evidence>
<comment type="caution">
    <text evidence="2">The sequence shown here is derived from an EMBL/GenBank/DDBJ whole genome shotgun (WGS) entry which is preliminary data.</text>
</comment>
<reference evidence="2 3" key="1">
    <citation type="journal article" date="2017" name="Curr. Biol.">
        <title>Genome architecture and evolution of a unichromosomal asexual nematode.</title>
        <authorList>
            <person name="Fradin H."/>
            <person name="Zegar C."/>
            <person name="Gutwein M."/>
            <person name="Lucas J."/>
            <person name="Kovtun M."/>
            <person name="Corcoran D."/>
            <person name="Baugh L.R."/>
            <person name="Kiontke K."/>
            <person name="Gunsalus K."/>
            <person name="Fitch D.H."/>
            <person name="Piano F."/>
        </authorList>
    </citation>
    <scope>NUCLEOTIDE SEQUENCE [LARGE SCALE GENOMIC DNA]</scope>
    <source>
        <strain evidence="2">PF1309</strain>
    </source>
</reference>
<dbReference type="Proteomes" id="UP000218231">
    <property type="component" value="Unassembled WGS sequence"/>
</dbReference>
<gene>
    <name evidence="2" type="ORF">WR25_17931</name>
</gene>